<keyword evidence="2" id="KW-0639">Primosome</keyword>
<evidence type="ECO:0000256" key="2">
    <source>
        <dbReference type="ARBA" id="ARBA00022515"/>
    </source>
</evidence>
<proteinExistence type="predicted"/>
<evidence type="ECO:0000259" key="10">
    <source>
        <dbReference type="PROSITE" id="PS50880"/>
    </source>
</evidence>
<dbReference type="RefSeq" id="WP_006785938.1">
    <property type="nucleotide sequence ID" value="NZ_ADMN01000123.1"/>
</dbReference>
<protein>
    <submittedName>
        <fullName evidence="11">DNA primase family protein</fullName>
    </submittedName>
</protein>
<evidence type="ECO:0000256" key="8">
    <source>
        <dbReference type="ARBA" id="ARBA00022833"/>
    </source>
</evidence>
<keyword evidence="8" id="KW-0862">Zinc</keyword>
<evidence type="ECO:0000313" key="11">
    <source>
        <dbReference type="EMBL" id="EFF62531.1"/>
    </source>
</evidence>
<evidence type="ECO:0000256" key="3">
    <source>
        <dbReference type="ARBA" id="ARBA00022679"/>
    </source>
</evidence>
<dbReference type="EMBL" id="ADMN01000123">
    <property type="protein sequence ID" value="EFF62531.1"/>
    <property type="molecule type" value="Genomic_DNA"/>
</dbReference>
<evidence type="ECO:0000256" key="4">
    <source>
        <dbReference type="ARBA" id="ARBA00022695"/>
    </source>
</evidence>
<dbReference type="InterPro" id="IPR002694">
    <property type="entry name" value="Znf_CHC2"/>
</dbReference>
<evidence type="ECO:0000256" key="9">
    <source>
        <dbReference type="ARBA" id="ARBA00023163"/>
    </source>
</evidence>
<dbReference type="SUPFAM" id="SSF56731">
    <property type="entry name" value="DNA primase core"/>
    <property type="match status" value="1"/>
</dbReference>
<gene>
    <name evidence="11" type="ORF">CUW_1937</name>
</gene>
<organism evidence="11 12">
    <name type="scientific">Turicibacter sanguinis PC909</name>
    <dbReference type="NCBI Taxonomy" id="702450"/>
    <lineage>
        <taxon>Bacteria</taxon>
        <taxon>Bacillati</taxon>
        <taxon>Bacillota</taxon>
        <taxon>Erysipelotrichia</taxon>
        <taxon>Erysipelotrichales</taxon>
        <taxon>Turicibacteraceae</taxon>
        <taxon>Turicibacter</taxon>
    </lineage>
</organism>
<dbReference type="InterPro" id="IPR034151">
    <property type="entry name" value="TOPRIM_DnaG_bac"/>
</dbReference>
<dbReference type="SMART" id="SM00493">
    <property type="entry name" value="TOPRIM"/>
    <property type="match status" value="1"/>
</dbReference>
<dbReference type="Gene3D" id="3.90.980.10">
    <property type="entry name" value="DNA primase, catalytic core, N-terminal domain"/>
    <property type="match status" value="1"/>
</dbReference>
<keyword evidence="1" id="KW-0240">DNA-directed RNA polymerase</keyword>
<evidence type="ECO:0000256" key="5">
    <source>
        <dbReference type="ARBA" id="ARBA00022705"/>
    </source>
</evidence>
<dbReference type="PANTHER" id="PTHR30313">
    <property type="entry name" value="DNA PRIMASE"/>
    <property type="match status" value="1"/>
</dbReference>
<dbReference type="InterPro" id="IPR006171">
    <property type="entry name" value="TOPRIM_dom"/>
</dbReference>
<dbReference type="InterPro" id="IPR037068">
    <property type="entry name" value="DNA_primase_core_N_sf"/>
</dbReference>
<evidence type="ECO:0000256" key="7">
    <source>
        <dbReference type="ARBA" id="ARBA00022771"/>
    </source>
</evidence>
<reference evidence="11 12" key="1">
    <citation type="journal article" date="2011" name="J. Bacteriol.">
        <title>Draft Genome Sequence of Turicibacter sanguinis PC909, Isolated from Human Feces.</title>
        <authorList>
            <person name="Cuiv P.O."/>
            <person name="Klaassens E.S."/>
            <person name="Durkin A.S."/>
            <person name="Harkins D.M."/>
            <person name="Foster L."/>
            <person name="McCorrison J."/>
            <person name="Torralba M."/>
            <person name="Nelson K.E."/>
            <person name="Morrison M."/>
        </authorList>
    </citation>
    <scope>NUCLEOTIDE SEQUENCE [LARGE SCALE GENOMIC DNA]</scope>
    <source>
        <strain evidence="11 12">PC909</strain>
    </source>
</reference>
<dbReference type="Pfam" id="PF13155">
    <property type="entry name" value="Toprim_2"/>
    <property type="match status" value="1"/>
</dbReference>
<keyword evidence="7" id="KW-0863">Zinc-finger</keyword>
<dbReference type="PROSITE" id="PS50880">
    <property type="entry name" value="TOPRIM"/>
    <property type="match status" value="1"/>
</dbReference>
<feature type="domain" description="Toprim" evidence="10">
    <location>
        <begin position="134"/>
        <end position="223"/>
    </location>
</feature>
<comment type="caution">
    <text evidence="11">The sequence shown here is derived from an EMBL/GenBank/DDBJ whole genome shotgun (WGS) entry which is preliminary data.</text>
</comment>
<sequence>MKKLLDEANNIYQKSLLNNKEQLEYLMERGITLESIKEFEIGFSDSFCLNELKAKHQDDLKALGLLNDRGGERNWNRIMFPIRDCKGEICGFNGRTVDVNNDVKYLLSPESMGFSKTKTLYNLDRAKKYIKEKNEVHIVEGILDVVAYHQNGIKNVVCTLGTALTKEHIDMLKPHAEKFIFGYDGDYAGFKASITNARFLSSVMREEVENYKATENIKFSMFPENSDPCDCLKFEDQLLKIINDPKDYYTYCRTKCELNSIYEKVFEKVDRKEKITEEIKEISPHLTRHYLSQLDIVEVISDYVKLEKSGKNYKGICPFHDEKTPSFVVSKEKQIYKCFGCGEGGNAINFIANIENISFKQALFLLKDKYNLKEYEVVKEPLKTRLDNASEKTKRQNQQIKKTQYYYKREVER</sequence>
<evidence type="ECO:0000256" key="6">
    <source>
        <dbReference type="ARBA" id="ARBA00022723"/>
    </source>
</evidence>
<dbReference type="SUPFAM" id="SSF57783">
    <property type="entry name" value="Zinc beta-ribbon"/>
    <property type="match status" value="1"/>
</dbReference>
<dbReference type="Gene3D" id="3.40.1360.10">
    <property type="match status" value="1"/>
</dbReference>
<dbReference type="InterPro" id="IPR013264">
    <property type="entry name" value="DNAG_N"/>
</dbReference>
<keyword evidence="3" id="KW-0808">Transferase</keyword>
<keyword evidence="4" id="KW-0548">Nucleotidyltransferase</keyword>
<name>A0ABP2HZ18_9FIRM</name>
<dbReference type="Pfam" id="PF01807">
    <property type="entry name" value="Zn_ribbon_DnaG"/>
    <property type="match status" value="1"/>
</dbReference>
<dbReference type="InterPro" id="IPR050219">
    <property type="entry name" value="DnaG_primase"/>
</dbReference>
<dbReference type="Proteomes" id="UP000002938">
    <property type="component" value="Unassembled WGS sequence"/>
</dbReference>
<keyword evidence="5" id="KW-0235">DNA replication</keyword>
<dbReference type="InterPro" id="IPR036977">
    <property type="entry name" value="DNA_primase_Znf_CHC2"/>
</dbReference>
<dbReference type="CDD" id="cd03364">
    <property type="entry name" value="TOPRIM_DnaG_primases"/>
    <property type="match status" value="1"/>
</dbReference>
<keyword evidence="9" id="KW-0804">Transcription</keyword>
<accession>A0ABP2HZ18</accession>
<dbReference type="Pfam" id="PF08275">
    <property type="entry name" value="DNAG_N"/>
    <property type="match status" value="1"/>
</dbReference>
<dbReference type="SMART" id="SM00400">
    <property type="entry name" value="ZnF_CHCC"/>
    <property type="match status" value="1"/>
</dbReference>
<evidence type="ECO:0000313" key="12">
    <source>
        <dbReference type="Proteomes" id="UP000002938"/>
    </source>
</evidence>
<dbReference type="PANTHER" id="PTHR30313:SF2">
    <property type="entry name" value="DNA PRIMASE"/>
    <property type="match status" value="1"/>
</dbReference>
<keyword evidence="6" id="KW-0479">Metal-binding</keyword>
<dbReference type="Gene3D" id="3.90.580.10">
    <property type="entry name" value="Zinc finger, CHC2-type domain"/>
    <property type="match status" value="1"/>
</dbReference>
<keyword evidence="12" id="KW-1185">Reference proteome</keyword>
<evidence type="ECO:0000256" key="1">
    <source>
        <dbReference type="ARBA" id="ARBA00022478"/>
    </source>
</evidence>